<dbReference type="EMBL" id="CP002339">
    <property type="protein sequence ID" value="AEF05295.1"/>
    <property type="molecule type" value="Genomic_DNA"/>
</dbReference>
<reference evidence="2 3" key="1">
    <citation type="journal article" date="2011" name="J. Bacteriol.">
        <title>Complete genome sequence of the polycyclic aromatic hydrocarbon-degrading bacterium Alteromonas sp. strain SN2.</title>
        <authorList>
            <person name="Jin H.M."/>
            <person name="Jeong H."/>
            <person name="Moon E.J."/>
            <person name="Math R.K."/>
            <person name="Lee K."/>
            <person name="Kim H.J."/>
            <person name="Jeon C.O."/>
            <person name="Oh T.K."/>
            <person name="Kim J.F."/>
        </authorList>
    </citation>
    <scope>NUCLEOTIDE SEQUENCE [LARGE SCALE GENOMIC DNA]</scope>
    <source>
        <strain evidence="3">JCM 17741 / KACC 18427 / KCTC 11700BP / SN2</strain>
    </source>
</reference>
<protein>
    <recommendedName>
        <fullName evidence="1">Spore protein YkvP/CgeB glycosyl transferase-like domain-containing protein</fullName>
    </recommendedName>
</protein>
<dbReference type="OrthoDB" id="6333825at2"/>
<evidence type="ECO:0000313" key="3">
    <source>
        <dbReference type="Proteomes" id="UP000000683"/>
    </source>
</evidence>
<name>F5Z662_ALTNA</name>
<dbReference type="Proteomes" id="UP000000683">
    <property type="component" value="Chromosome"/>
</dbReference>
<sequence>MDFSIGSPHKSALWYDYRLYVNLIEAMASLGINYRKNSKNRIYFLGAPRRHVYPDVGKFDPSANNLALAYCHFEKIKSYNEFRKVFLPSEFVKDAVLNDKKKHSKLFRKNVFLDNKNRIDIIRPFSSLSSTDEVLKTYECDISFIGSPRIRPIVEDIIPIVEKHNLSFQIFGPHWHEYKGNKNAVKYVTANEIPYENIPLLSSASKISLVDHHQPMNDIGTVSHKYVDLIASGAFVLSDNNKDAVQHYKGITYNSVNELEELVLFYINDENARRKQRERQLDIVQKNSTLLAAKQISQFFI</sequence>
<proteinExistence type="predicted"/>
<evidence type="ECO:0000259" key="1">
    <source>
        <dbReference type="Pfam" id="PF13524"/>
    </source>
</evidence>
<gene>
    <name evidence="2" type="ordered locus">ambt_19010</name>
</gene>
<organism evidence="2 3">
    <name type="scientific">Alteromonas naphthalenivorans</name>
    <dbReference type="NCBI Taxonomy" id="715451"/>
    <lineage>
        <taxon>Bacteria</taxon>
        <taxon>Pseudomonadati</taxon>
        <taxon>Pseudomonadota</taxon>
        <taxon>Gammaproteobacteria</taxon>
        <taxon>Alteromonadales</taxon>
        <taxon>Alteromonadaceae</taxon>
        <taxon>Alteromonas/Salinimonas group</taxon>
        <taxon>Alteromonas</taxon>
    </lineage>
</organism>
<dbReference type="HOGENOM" id="CLU_923283_0_0_6"/>
<evidence type="ECO:0000313" key="2">
    <source>
        <dbReference type="EMBL" id="AEF05295.1"/>
    </source>
</evidence>
<dbReference type="KEGG" id="alt:ambt_19010"/>
<dbReference type="InterPro" id="IPR055259">
    <property type="entry name" value="YkvP/CgeB_Glyco_trans-like"/>
</dbReference>
<dbReference type="AlphaFoldDB" id="F5Z662"/>
<feature type="domain" description="Spore protein YkvP/CgeB glycosyl transferase-like" evidence="1">
    <location>
        <begin position="163"/>
        <end position="287"/>
    </location>
</feature>
<dbReference type="eggNOG" id="COG4641">
    <property type="taxonomic scope" value="Bacteria"/>
</dbReference>
<dbReference type="RefSeq" id="WP_013786206.1">
    <property type="nucleotide sequence ID" value="NC_015554.1"/>
</dbReference>
<accession>F5Z662</accession>
<keyword evidence="3" id="KW-1185">Reference proteome</keyword>
<dbReference type="Pfam" id="PF13524">
    <property type="entry name" value="Glyco_trans_1_2"/>
    <property type="match status" value="1"/>
</dbReference>